<dbReference type="EMBL" id="BAAAYN010000008">
    <property type="protein sequence ID" value="GAA3384560.1"/>
    <property type="molecule type" value="Genomic_DNA"/>
</dbReference>
<dbReference type="Gene3D" id="2.40.128.270">
    <property type="match status" value="2"/>
</dbReference>
<reference evidence="4" key="1">
    <citation type="journal article" date="2019" name="Int. J. Syst. Evol. Microbiol.">
        <title>The Global Catalogue of Microorganisms (GCM) 10K type strain sequencing project: providing services to taxonomists for standard genome sequencing and annotation.</title>
        <authorList>
            <consortium name="The Broad Institute Genomics Platform"/>
            <consortium name="The Broad Institute Genome Sequencing Center for Infectious Disease"/>
            <person name="Wu L."/>
            <person name="Ma J."/>
        </authorList>
    </citation>
    <scope>NUCLEOTIDE SEQUENCE [LARGE SCALE GENOMIC DNA]</scope>
    <source>
        <strain evidence="4">JCM 9458</strain>
    </source>
</reference>
<dbReference type="InterPro" id="IPR053147">
    <property type="entry name" value="Hsp_HslJ-like"/>
</dbReference>
<keyword evidence="1" id="KW-0732">Signal</keyword>
<sequence length="259" mass="27289">MTRLALLFVLLLVAACGPAEGSESPATDRPDDPLAGKVFRSVAVTEDGADRPLATDVPITLRFGTDRTINVQAACNQISGPVTIDGDRLRVGDLMTTEMGCDPPRMAEDEWLSAFFRATPTWRLAARDLVLATDRTEIRFAPFESTSPPVIGTRWVVTGLVSGESVGSVPAGVEAFLTFDENRVTGSTGCNRLSGSVALESAEVRFGPVVTTKMACGGGADATERAVLAVLNAGTVRMSLESGTLRLTAGEKGLMLEGR</sequence>
<organism evidence="3 4">
    <name type="scientific">Cryptosporangium minutisporangium</name>
    <dbReference type="NCBI Taxonomy" id="113569"/>
    <lineage>
        <taxon>Bacteria</taxon>
        <taxon>Bacillati</taxon>
        <taxon>Actinomycetota</taxon>
        <taxon>Actinomycetes</taxon>
        <taxon>Cryptosporangiales</taxon>
        <taxon>Cryptosporangiaceae</taxon>
        <taxon>Cryptosporangium</taxon>
    </lineage>
</organism>
<feature type="signal peptide" evidence="1">
    <location>
        <begin position="1"/>
        <end position="21"/>
    </location>
</feature>
<gene>
    <name evidence="3" type="ORF">GCM10020369_14740</name>
</gene>
<dbReference type="PANTHER" id="PTHR35535:SF2">
    <property type="entry name" value="DUF306 DOMAIN-CONTAINING PROTEIN"/>
    <property type="match status" value="1"/>
</dbReference>
<dbReference type="PROSITE" id="PS51257">
    <property type="entry name" value="PROKAR_LIPOPROTEIN"/>
    <property type="match status" value="1"/>
</dbReference>
<protein>
    <recommendedName>
        <fullName evidence="2">DUF306 domain-containing protein</fullName>
    </recommendedName>
</protein>
<dbReference type="Proteomes" id="UP001501676">
    <property type="component" value="Unassembled WGS sequence"/>
</dbReference>
<feature type="domain" description="DUF306" evidence="2">
    <location>
        <begin position="150"/>
        <end position="252"/>
    </location>
</feature>
<dbReference type="InterPro" id="IPR005184">
    <property type="entry name" value="DUF306_Meta_HslJ"/>
</dbReference>
<dbReference type="InterPro" id="IPR038670">
    <property type="entry name" value="HslJ-like_sf"/>
</dbReference>
<evidence type="ECO:0000259" key="2">
    <source>
        <dbReference type="Pfam" id="PF03724"/>
    </source>
</evidence>
<evidence type="ECO:0000256" key="1">
    <source>
        <dbReference type="SAM" id="SignalP"/>
    </source>
</evidence>
<comment type="caution">
    <text evidence="3">The sequence shown here is derived from an EMBL/GenBank/DDBJ whole genome shotgun (WGS) entry which is preliminary data.</text>
</comment>
<feature type="chain" id="PRO_5045282104" description="DUF306 domain-containing protein" evidence="1">
    <location>
        <begin position="22"/>
        <end position="259"/>
    </location>
</feature>
<name>A0ABP6STF1_9ACTN</name>
<feature type="domain" description="DUF306" evidence="2">
    <location>
        <begin position="37"/>
        <end position="136"/>
    </location>
</feature>
<evidence type="ECO:0000313" key="4">
    <source>
        <dbReference type="Proteomes" id="UP001501676"/>
    </source>
</evidence>
<dbReference type="PANTHER" id="PTHR35535">
    <property type="entry name" value="HEAT SHOCK PROTEIN HSLJ"/>
    <property type="match status" value="1"/>
</dbReference>
<proteinExistence type="predicted"/>
<accession>A0ABP6STF1</accession>
<dbReference type="RefSeq" id="WP_345727232.1">
    <property type="nucleotide sequence ID" value="NZ_BAAAYN010000008.1"/>
</dbReference>
<evidence type="ECO:0000313" key="3">
    <source>
        <dbReference type="EMBL" id="GAA3384560.1"/>
    </source>
</evidence>
<dbReference type="Pfam" id="PF03724">
    <property type="entry name" value="META"/>
    <property type="match status" value="2"/>
</dbReference>
<keyword evidence="4" id="KW-1185">Reference proteome</keyword>